<organism evidence="6">
    <name type="scientific">termite gut metagenome</name>
    <dbReference type="NCBI Taxonomy" id="433724"/>
    <lineage>
        <taxon>unclassified sequences</taxon>
        <taxon>metagenomes</taxon>
        <taxon>organismal metagenomes</taxon>
    </lineage>
</organism>
<keyword evidence="4" id="KW-0411">Iron-sulfur</keyword>
<keyword evidence="6" id="KW-0560">Oxidoreductase</keyword>
<dbReference type="SUPFAM" id="SSF102114">
    <property type="entry name" value="Radical SAM enzymes"/>
    <property type="match status" value="1"/>
</dbReference>
<proteinExistence type="predicted"/>
<gene>
    <name evidence="6" type="ORF">EZS27_004324</name>
</gene>
<dbReference type="GO" id="GO:0016491">
    <property type="term" value="F:oxidoreductase activity"/>
    <property type="evidence" value="ECO:0007669"/>
    <property type="project" value="UniProtKB-KW"/>
</dbReference>
<keyword evidence="1" id="KW-0949">S-adenosyl-L-methionine</keyword>
<evidence type="ECO:0000256" key="1">
    <source>
        <dbReference type="ARBA" id="ARBA00022691"/>
    </source>
</evidence>
<dbReference type="InterPro" id="IPR007197">
    <property type="entry name" value="rSAM"/>
</dbReference>
<dbReference type="PANTHER" id="PTHR43524:SF1">
    <property type="entry name" value="RADICAL SAM SUPERFAMILY PROTEIN"/>
    <property type="match status" value="1"/>
</dbReference>
<dbReference type="CDD" id="cd01335">
    <property type="entry name" value="Radical_SAM"/>
    <property type="match status" value="1"/>
</dbReference>
<protein>
    <submittedName>
        <fullName evidence="6">Sporulation killing factor maturation protein SkfB</fullName>
        <ecNumber evidence="6">1.21.98.-</ecNumber>
    </submittedName>
</protein>
<dbReference type="GO" id="GO:0046872">
    <property type="term" value="F:metal ion binding"/>
    <property type="evidence" value="ECO:0007669"/>
    <property type="project" value="UniProtKB-KW"/>
</dbReference>
<dbReference type="InterPro" id="IPR013785">
    <property type="entry name" value="Aldolase_TIM"/>
</dbReference>
<evidence type="ECO:0000259" key="5">
    <source>
        <dbReference type="PROSITE" id="PS51918"/>
    </source>
</evidence>
<accession>A0A5J4SQA3</accession>
<dbReference type="Gene3D" id="3.20.20.70">
    <property type="entry name" value="Aldolase class I"/>
    <property type="match status" value="1"/>
</dbReference>
<dbReference type="PROSITE" id="PS51918">
    <property type="entry name" value="RADICAL_SAM"/>
    <property type="match status" value="1"/>
</dbReference>
<dbReference type="InterPro" id="IPR058240">
    <property type="entry name" value="rSAM_sf"/>
</dbReference>
<dbReference type="AlphaFoldDB" id="A0A5J4SQA3"/>
<keyword evidence="2" id="KW-0479">Metal-binding</keyword>
<evidence type="ECO:0000313" key="6">
    <source>
        <dbReference type="EMBL" id="KAA6348256.1"/>
    </source>
</evidence>
<dbReference type="SFLD" id="SFLDG01067">
    <property type="entry name" value="SPASM/twitch_domain_containing"/>
    <property type="match status" value="1"/>
</dbReference>
<comment type="caution">
    <text evidence="6">The sequence shown here is derived from an EMBL/GenBank/DDBJ whole genome shotgun (WGS) entry which is preliminary data.</text>
</comment>
<dbReference type="Pfam" id="PF04055">
    <property type="entry name" value="Radical_SAM"/>
    <property type="match status" value="1"/>
</dbReference>
<dbReference type="PANTHER" id="PTHR43524">
    <property type="entry name" value="RADICAL SAM SUPERFAMILY PROTEIN"/>
    <property type="match status" value="1"/>
</dbReference>
<reference evidence="6" key="1">
    <citation type="submission" date="2019-03" db="EMBL/GenBank/DDBJ databases">
        <title>Single cell metagenomics reveals metabolic interactions within the superorganism composed of flagellate Streblomastix strix and complex community of Bacteroidetes bacteria on its surface.</title>
        <authorList>
            <person name="Treitli S.C."/>
            <person name="Kolisko M."/>
            <person name="Husnik F."/>
            <person name="Keeling P."/>
            <person name="Hampl V."/>
        </authorList>
    </citation>
    <scope>NUCLEOTIDE SEQUENCE</scope>
    <source>
        <strain evidence="6">STM</strain>
    </source>
</reference>
<evidence type="ECO:0000256" key="4">
    <source>
        <dbReference type="ARBA" id="ARBA00023014"/>
    </source>
</evidence>
<evidence type="ECO:0000256" key="2">
    <source>
        <dbReference type="ARBA" id="ARBA00022723"/>
    </source>
</evidence>
<keyword evidence="3" id="KW-0408">Iron</keyword>
<dbReference type="GO" id="GO:0051536">
    <property type="term" value="F:iron-sulfur cluster binding"/>
    <property type="evidence" value="ECO:0007669"/>
    <property type="project" value="UniProtKB-KW"/>
</dbReference>
<dbReference type="SFLD" id="SFLDS00029">
    <property type="entry name" value="Radical_SAM"/>
    <property type="match status" value="1"/>
</dbReference>
<feature type="domain" description="Radical SAM core" evidence="5">
    <location>
        <begin position="50"/>
        <end position="256"/>
    </location>
</feature>
<dbReference type="EMBL" id="SNRY01000073">
    <property type="protein sequence ID" value="KAA6348256.1"/>
    <property type="molecule type" value="Genomic_DNA"/>
</dbReference>
<evidence type="ECO:0000256" key="3">
    <source>
        <dbReference type="ARBA" id="ARBA00023004"/>
    </source>
</evidence>
<dbReference type="EC" id="1.21.98.-" evidence="6"/>
<name>A0A5J4SQA3_9ZZZZ</name>
<sequence length="405" mass="45745">MTVKQYINVLQAVGRIPRECSPRIVWKFVRNFGLRNMTNIRRFEKRQKEGKPFFPAFVMISVTESCNLVCSGCWVSYGGKQKLSFKQLDGIITSCKKKGSYFFGILGGEPLMYPGLLDVLARHPDCYFQLFTNGTLLTETIAMQLKKLGNITPMISIEGMEEESDVRRGKEDVFRRTLEGIRACRKARLIIGAAASIGKSNFKELVNREYLDLLAKEGVHYLWYYIYRPVGAEPKTANALDKDQIRQLRKFIVEQRTSAPLQLVDAYWDDKGSALCPGAVGLSHHISPSGALEFCPPLQLAKDFINEEGSNVVELFENSTFLAGLRKLTSQTSRGCILLENPALALQFARQQQAVDTTSRGTVEEEMKKMPVLAGHDMKGEEVAEQNVFYRFMKKNYFFGFGAYG</sequence>